<protein>
    <submittedName>
        <fullName evidence="1">Uncharacterized protein</fullName>
    </submittedName>
</protein>
<proteinExistence type="predicted"/>
<evidence type="ECO:0000313" key="1">
    <source>
        <dbReference type="EMBL" id="KWT64854.1"/>
    </source>
</evidence>
<sequence>MGSTFIPFNVEPSERFKRLHRLSAGLHVAYGANDREQIEELSFEIEKLNAEILARPVLGIVDLLDRAALVLFWGDGGLLPNAWADPVEHLTEFVPNENEDGQAIAAAHLAASVFQLAGVSIGSQEARANG</sequence>
<dbReference type="STRING" id="121290.APY04_3094"/>
<gene>
    <name evidence="1" type="ORF">APY04_3094</name>
</gene>
<comment type="caution">
    <text evidence="1">The sequence shown here is derived from an EMBL/GenBank/DDBJ whole genome shotgun (WGS) entry which is preliminary data.</text>
</comment>
<dbReference type="Proteomes" id="UP000059074">
    <property type="component" value="Unassembled WGS sequence"/>
</dbReference>
<keyword evidence="2" id="KW-1185">Reference proteome</keyword>
<dbReference type="AlphaFoldDB" id="A0A109BA48"/>
<name>A0A109BA48_HYPSL</name>
<dbReference type="RefSeq" id="WP_068464200.1">
    <property type="nucleotide sequence ID" value="NZ_LMTR01000084.1"/>
</dbReference>
<accession>A0A109BA48</accession>
<dbReference type="EMBL" id="LMTR01000084">
    <property type="protein sequence ID" value="KWT64854.1"/>
    <property type="molecule type" value="Genomic_DNA"/>
</dbReference>
<dbReference type="PATRIC" id="fig|121290.4.peg.942"/>
<organism evidence="1 2">
    <name type="scientific">Hyphomicrobium sulfonivorans</name>
    <dbReference type="NCBI Taxonomy" id="121290"/>
    <lineage>
        <taxon>Bacteria</taxon>
        <taxon>Pseudomonadati</taxon>
        <taxon>Pseudomonadota</taxon>
        <taxon>Alphaproteobacteria</taxon>
        <taxon>Hyphomicrobiales</taxon>
        <taxon>Hyphomicrobiaceae</taxon>
        <taxon>Hyphomicrobium</taxon>
    </lineage>
</organism>
<evidence type="ECO:0000313" key="2">
    <source>
        <dbReference type="Proteomes" id="UP000059074"/>
    </source>
</evidence>
<reference evidence="1 2" key="1">
    <citation type="submission" date="2015-10" db="EMBL/GenBank/DDBJ databases">
        <title>Transcriptomic analysis of a linuron degrading triple-species bacterial consortium.</title>
        <authorList>
            <person name="Albers P."/>
        </authorList>
    </citation>
    <scope>NUCLEOTIDE SEQUENCE [LARGE SCALE GENOMIC DNA]</scope>
    <source>
        <strain evidence="1 2">WDL6</strain>
    </source>
</reference>